<evidence type="ECO:0000256" key="5">
    <source>
        <dbReference type="ARBA" id="ARBA00023134"/>
    </source>
</evidence>
<keyword evidence="3 6" id="KW-0547">Nucleotide-binding</keyword>
<evidence type="ECO:0000256" key="4">
    <source>
        <dbReference type="ARBA" id="ARBA00022801"/>
    </source>
</evidence>
<dbReference type="PANTHER" id="PTHR21231">
    <property type="entry name" value="XPA-BINDING PROTEIN 1-RELATED"/>
    <property type="match status" value="1"/>
</dbReference>
<comment type="function">
    <text evidence="6">Small GTPase required for proper nuclear import of RNA polymerase II and III (RNAPII and RNAPIII). May act at an RNAP assembly step prior to nuclear import.</text>
</comment>
<dbReference type="CDD" id="cd17872">
    <property type="entry name" value="GPN3"/>
    <property type="match status" value="1"/>
</dbReference>
<dbReference type="GO" id="GO:0003924">
    <property type="term" value="F:GTPase activity"/>
    <property type="evidence" value="ECO:0007669"/>
    <property type="project" value="TreeGrafter"/>
</dbReference>
<evidence type="ECO:0000256" key="3">
    <source>
        <dbReference type="ARBA" id="ARBA00022741"/>
    </source>
</evidence>
<dbReference type="InterPro" id="IPR030228">
    <property type="entry name" value="Gpn3"/>
</dbReference>
<comment type="similarity">
    <text evidence="1 6">Belongs to the GPN-loop GTPase family.</text>
</comment>
<name>A0A7S4G2Q9_9EUGL</name>
<dbReference type="Pfam" id="PF03029">
    <property type="entry name" value="ATP_bind_1"/>
    <property type="match status" value="1"/>
</dbReference>
<keyword evidence="4 6" id="KW-0378">Hydrolase</keyword>
<proteinExistence type="inferred from homology"/>
<accession>A0A7S4G2Q9</accession>
<gene>
    <name evidence="7" type="ORF">EGYM00163_LOCUS34386</name>
</gene>
<sequence>MGKHCQVIMGPAGVGKSTYCHVIQQHCQNKGRTVHVINLDPAADGFAYSCAVDVRNLITLEDVMEEKELGPNGGLVFCMEYLMDNMDWLSDNLGDYSDDYILFDCPGQIELFTHVPVMPRFCQYLQQEGYNVAGVYLMDCTVCYDLSKFIAGSLASLSTMIHLEMTHVNVLTKCDKLSAKFKDKHLEDYLACEFDEVSQTGLSHLPARYKDLAFTIADVVRDFNIVNFLPLDISDNDTVEYLLSTIDMAIQYGEDLEPPEPKDPDEGDDLE</sequence>
<dbReference type="Gene3D" id="3.40.50.300">
    <property type="entry name" value="P-loop containing nucleotide triphosphate hydrolases"/>
    <property type="match status" value="1"/>
</dbReference>
<protein>
    <recommendedName>
        <fullName evidence="2 6">GPN-loop GTPase 3</fullName>
    </recommendedName>
</protein>
<evidence type="ECO:0000256" key="6">
    <source>
        <dbReference type="RuleBase" id="RU365059"/>
    </source>
</evidence>
<dbReference type="SUPFAM" id="SSF52540">
    <property type="entry name" value="P-loop containing nucleoside triphosphate hydrolases"/>
    <property type="match status" value="1"/>
</dbReference>
<evidence type="ECO:0000313" key="7">
    <source>
        <dbReference type="EMBL" id="CAE0823185.1"/>
    </source>
</evidence>
<dbReference type="EMBL" id="HBJA01099700">
    <property type="protein sequence ID" value="CAE0823185.1"/>
    <property type="molecule type" value="Transcribed_RNA"/>
</dbReference>
<reference evidence="7" key="1">
    <citation type="submission" date="2021-01" db="EMBL/GenBank/DDBJ databases">
        <authorList>
            <person name="Corre E."/>
            <person name="Pelletier E."/>
            <person name="Niang G."/>
            <person name="Scheremetjew M."/>
            <person name="Finn R."/>
            <person name="Kale V."/>
            <person name="Holt S."/>
            <person name="Cochrane G."/>
            <person name="Meng A."/>
            <person name="Brown T."/>
            <person name="Cohen L."/>
        </authorList>
    </citation>
    <scope>NUCLEOTIDE SEQUENCE</scope>
    <source>
        <strain evidence="7">CCMP1594</strain>
    </source>
</reference>
<dbReference type="PANTHER" id="PTHR21231:SF7">
    <property type="entry name" value="GPN-LOOP GTPASE 3"/>
    <property type="match status" value="1"/>
</dbReference>
<dbReference type="GO" id="GO:0005525">
    <property type="term" value="F:GTP binding"/>
    <property type="evidence" value="ECO:0007669"/>
    <property type="project" value="UniProtKB-KW"/>
</dbReference>
<dbReference type="FunFam" id="3.40.50.300:FF:000338">
    <property type="entry name" value="GPN-loop GTPase 2"/>
    <property type="match status" value="1"/>
</dbReference>
<keyword evidence="5 6" id="KW-0342">GTP-binding</keyword>
<evidence type="ECO:0000256" key="2">
    <source>
        <dbReference type="ARBA" id="ARBA00014587"/>
    </source>
</evidence>
<dbReference type="InterPro" id="IPR027417">
    <property type="entry name" value="P-loop_NTPase"/>
</dbReference>
<dbReference type="InterPro" id="IPR004130">
    <property type="entry name" value="Gpn"/>
</dbReference>
<organism evidence="7">
    <name type="scientific">Eutreptiella gymnastica</name>
    <dbReference type="NCBI Taxonomy" id="73025"/>
    <lineage>
        <taxon>Eukaryota</taxon>
        <taxon>Discoba</taxon>
        <taxon>Euglenozoa</taxon>
        <taxon>Euglenida</taxon>
        <taxon>Spirocuta</taxon>
        <taxon>Euglenophyceae</taxon>
        <taxon>Eutreptiales</taxon>
        <taxon>Eutreptiaceae</taxon>
        <taxon>Eutreptiella</taxon>
    </lineage>
</organism>
<evidence type="ECO:0000256" key="1">
    <source>
        <dbReference type="ARBA" id="ARBA00005290"/>
    </source>
</evidence>
<comment type="subunit">
    <text evidence="6">Binds to RNA polymerase II (RNAPII).</text>
</comment>
<dbReference type="AlphaFoldDB" id="A0A7S4G2Q9"/>